<dbReference type="GO" id="GO:0008902">
    <property type="term" value="F:hydroxymethylpyrimidine kinase activity"/>
    <property type="evidence" value="ECO:0007669"/>
    <property type="project" value="TreeGrafter"/>
</dbReference>
<dbReference type="PANTHER" id="PTHR20858:SF17">
    <property type="entry name" value="HYDROXYMETHYLPYRIMIDINE_PHOSPHOMETHYLPYRIMIDINE KINASE THI20-RELATED"/>
    <property type="match status" value="1"/>
</dbReference>
<feature type="binding site" evidence="13">
    <location>
        <position position="516"/>
    </location>
    <ligand>
        <name>Mg(2+)</name>
        <dbReference type="ChEBI" id="CHEBI:18420"/>
    </ligand>
</feature>
<dbReference type="GO" id="GO:0009228">
    <property type="term" value="P:thiamine biosynthetic process"/>
    <property type="evidence" value="ECO:0007669"/>
    <property type="project" value="UniProtKB-KW"/>
</dbReference>
<gene>
    <name evidence="16" type="primary">thiDN</name>
    <name evidence="13" type="synonym">thiE</name>
    <name evidence="16" type="ORF">NCTC11632_00055</name>
</gene>
<dbReference type="GO" id="GO:0009229">
    <property type="term" value="P:thiamine diphosphate biosynthetic process"/>
    <property type="evidence" value="ECO:0007669"/>
    <property type="project" value="UniProtKB-UniRule"/>
</dbReference>
<feature type="binding site" evidence="13">
    <location>
        <position position="616"/>
    </location>
    <ligand>
        <name>2-[(2R,5Z)-2-carboxy-4-methylthiazol-5(2H)-ylidene]ethyl phosphate</name>
        <dbReference type="ChEBI" id="CHEBI:62899"/>
    </ligand>
</feature>
<dbReference type="PANTHER" id="PTHR20858">
    <property type="entry name" value="PHOSPHOMETHYLPYRIMIDINE KINASE"/>
    <property type="match status" value="1"/>
</dbReference>
<keyword evidence="5" id="KW-0418">Kinase</keyword>
<evidence type="ECO:0000313" key="16">
    <source>
        <dbReference type="EMBL" id="SUB87996.1"/>
    </source>
</evidence>
<comment type="cofactor">
    <cofactor evidence="13">
        <name>Mg(2+)</name>
        <dbReference type="ChEBI" id="CHEBI:18420"/>
    </cofactor>
    <text evidence="13">Binds 1 Mg(2+) ion per subunit.</text>
</comment>
<feature type="binding site" evidence="13">
    <location>
        <position position="554"/>
    </location>
    <ligand>
        <name>4-amino-2-methyl-5-(diphosphooxymethyl)pyrimidine</name>
        <dbReference type="ChEBI" id="CHEBI:57841"/>
    </ligand>
</feature>
<evidence type="ECO:0000256" key="6">
    <source>
        <dbReference type="ARBA" id="ARBA00022840"/>
    </source>
</evidence>
<dbReference type="GO" id="GO:0008972">
    <property type="term" value="F:phosphomethylpyrimidine kinase activity"/>
    <property type="evidence" value="ECO:0007669"/>
    <property type="project" value="InterPro"/>
</dbReference>
<comment type="caution">
    <text evidence="13">Lacks conserved residue(s) required for the propagation of feature annotation.</text>
</comment>
<evidence type="ECO:0000256" key="5">
    <source>
        <dbReference type="ARBA" id="ARBA00022777"/>
    </source>
</evidence>
<dbReference type="InterPro" id="IPR036206">
    <property type="entry name" value="ThiamineP_synth_sf"/>
</dbReference>
<proteinExistence type="inferred from homology"/>
<dbReference type="InterPro" id="IPR029056">
    <property type="entry name" value="Ribokinase-like"/>
</dbReference>
<keyword evidence="7 13" id="KW-0460">Magnesium</keyword>
<dbReference type="InterPro" id="IPR004399">
    <property type="entry name" value="HMP/HMP-P_kinase_dom"/>
</dbReference>
<dbReference type="InterPro" id="IPR034291">
    <property type="entry name" value="TMP_synthase"/>
</dbReference>
<dbReference type="UniPathway" id="UPA00060">
    <property type="reaction ID" value="UER00141"/>
</dbReference>
<dbReference type="NCBIfam" id="TIGR00693">
    <property type="entry name" value="thiE"/>
    <property type="match status" value="1"/>
</dbReference>
<dbReference type="Gene3D" id="3.40.1190.20">
    <property type="match status" value="1"/>
</dbReference>
<protein>
    <recommendedName>
        <fullName evidence="13">Thiamine-phosphate synthase</fullName>
        <shortName evidence="13">TP synthase</shortName>
        <shortName evidence="13">TPS</shortName>
        <ecNumber evidence="13">2.5.1.3</ecNumber>
    </recommendedName>
    <alternativeName>
        <fullName evidence="13">Thiamine-phosphate pyrophosphorylase</fullName>
        <shortName evidence="13">TMP pyrophosphorylase</shortName>
        <shortName evidence="13">TMP-PPase</shortName>
    </alternativeName>
</protein>
<keyword evidence="6" id="KW-0067">ATP-binding</keyword>
<evidence type="ECO:0000256" key="9">
    <source>
        <dbReference type="ARBA" id="ARBA00023268"/>
    </source>
</evidence>
<keyword evidence="3 13" id="KW-0479">Metal-binding</keyword>
<keyword evidence="2 13" id="KW-0808">Transferase</keyword>
<keyword evidence="9" id="KW-0511">Multifunctional enzyme</keyword>
<dbReference type="AlphaFoldDB" id="A0A379E5Q8"/>
<dbReference type="SUPFAM" id="SSF51391">
    <property type="entry name" value="Thiamin phosphate synthase"/>
    <property type="match status" value="2"/>
</dbReference>
<dbReference type="CDD" id="cd01169">
    <property type="entry name" value="HMPP_kinase"/>
    <property type="match status" value="1"/>
</dbReference>
<keyword evidence="8 13" id="KW-0784">Thiamine biosynthesis</keyword>
<dbReference type="SUPFAM" id="SSF53613">
    <property type="entry name" value="Ribokinase-like"/>
    <property type="match status" value="1"/>
</dbReference>
<comment type="catalytic activity">
    <reaction evidence="11 13">
        <text>2-(2-carboxy-4-methylthiazol-5-yl)ethyl phosphate + 4-amino-2-methyl-5-(diphosphooxymethyl)pyrimidine + 2 H(+) = thiamine phosphate + CO2 + diphosphate</text>
        <dbReference type="Rhea" id="RHEA:47848"/>
        <dbReference type="ChEBI" id="CHEBI:15378"/>
        <dbReference type="ChEBI" id="CHEBI:16526"/>
        <dbReference type="ChEBI" id="CHEBI:33019"/>
        <dbReference type="ChEBI" id="CHEBI:37575"/>
        <dbReference type="ChEBI" id="CHEBI:57841"/>
        <dbReference type="ChEBI" id="CHEBI:62890"/>
        <dbReference type="EC" id="2.5.1.3"/>
    </reaction>
</comment>
<dbReference type="GO" id="GO:0005524">
    <property type="term" value="F:ATP binding"/>
    <property type="evidence" value="ECO:0007669"/>
    <property type="project" value="UniProtKB-KW"/>
</dbReference>
<feature type="binding site" evidence="13">
    <location>
        <position position="583"/>
    </location>
    <ligand>
        <name>4-amino-2-methyl-5-(diphosphooxymethyl)pyrimidine</name>
        <dbReference type="ChEBI" id="CHEBI:57841"/>
    </ligand>
</feature>
<reference evidence="16 17" key="1">
    <citation type="submission" date="2018-06" db="EMBL/GenBank/DDBJ databases">
        <authorList>
            <consortium name="Pathogen Informatics"/>
            <person name="Doyle S."/>
        </authorList>
    </citation>
    <scope>NUCLEOTIDE SEQUENCE [LARGE SCALE GENOMIC DNA]</scope>
    <source>
        <strain evidence="16 17">NCTC11632</strain>
    </source>
</reference>
<dbReference type="Gene3D" id="3.20.20.70">
    <property type="entry name" value="Aldolase class I"/>
    <property type="match status" value="2"/>
</dbReference>
<dbReference type="GO" id="GO:0004789">
    <property type="term" value="F:thiamine-phosphate diphosphorylase activity"/>
    <property type="evidence" value="ECO:0007669"/>
    <property type="project" value="UniProtKB-UniRule"/>
</dbReference>
<evidence type="ECO:0000313" key="17">
    <source>
        <dbReference type="Proteomes" id="UP000254156"/>
    </source>
</evidence>
<comment type="pathway">
    <text evidence="1 13">Cofactor biosynthesis; thiamine diphosphate biosynthesis; thiamine phosphate from 4-amino-2-methyl-5-diphosphomethylpyrimidine and 4-methyl-5-(2-phosphoethyl)-thiazole: step 1/1.</text>
</comment>
<accession>A0A379E5Q8</accession>
<dbReference type="CDD" id="cd00564">
    <property type="entry name" value="TMP_TenI"/>
    <property type="match status" value="2"/>
</dbReference>
<dbReference type="Proteomes" id="UP000254156">
    <property type="component" value="Unassembled WGS sequence"/>
</dbReference>
<dbReference type="Pfam" id="PF08543">
    <property type="entry name" value="Phos_pyr_kin"/>
    <property type="match status" value="1"/>
</dbReference>
<dbReference type="InterPro" id="IPR022998">
    <property type="entry name" value="ThiamineP_synth_TenI"/>
</dbReference>
<feature type="domain" description="Thiamine phosphate synthase/TenI" evidence="14">
    <location>
        <begin position="7"/>
        <end position="178"/>
    </location>
</feature>
<dbReference type="EC" id="2.5.1.3" evidence="13"/>
<dbReference type="EMBL" id="UGTF01000002">
    <property type="protein sequence ID" value="SUB87996.1"/>
    <property type="molecule type" value="Genomic_DNA"/>
</dbReference>
<dbReference type="Pfam" id="PF02581">
    <property type="entry name" value="TMP-TENI"/>
    <property type="match status" value="2"/>
</dbReference>
<name>A0A379E5Q8_9PORP</name>
<evidence type="ECO:0000256" key="7">
    <source>
        <dbReference type="ARBA" id="ARBA00022842"/>
    </source>
</evidence>
<sequence>MIMTPLILITAPAIQPDEAALLNELFAAGCERVHLRKPDEPVENIVRLIKGVDPRYRKRLVIHGHVEPVAEYGLGGLHLPERMWKGITEVPKLPAGCSLSASCHSLADIKAFPFSADYLFLSPVFDSLSKPGYTAAFDEEKLREELPKIATPVYALGGITPRTLLKCKTLGFSGAAVLGYVWQEVEQAVLRWRELSMPQILCIGGLDPSGGAGITADVRTAMQLGVRACPVATAVTYQDERHYAGTRWMTDEEIRLQLESIAGTARPSVVKIGLVESYWSLRKIMDLVQELFPGVRIVWDPIIRSSTGCCFHSDFALLPEILASVDVVTPNLPEAERLFNGHTSLEQLVGEAARYRMAIILKGGHTEGDNVTDMLIMPHDVVPYTVLRAGWEKHGTGCAHSTAVASWLARGADIYTAAGKAQLYVSRMMRSALGLLDAPSLYAGIKPSLSAVKRMFITHASPGAPSLLEQVEAACRMGVQCVQLRMKRASDREMLETAFRAIEICRRYGVLFIVNDRVQIARQANADGVHLGQTDMSTEEARALFGADKIIGRTCNTREQVCRAIADGADYLGVGPYRYTATKENLSTVLGLEGYRKLMNTMIAENLRIPVFAIGGITDADESLLMDAGVQGVAVSGDMIRRMKSFI</sequence>
<feature type="domain" description="Pyridoxamine kinase/Phosphomethylpyrimidine kinase" evidence="15">
    <location>
        <begin position="207"/>
        <end position="434"/>
    </location>
</feature>
<evidence type="ECO:0000259" key="15">
    <source>
        <dbReference type="Pfam" id="PF08543"/>
    </source>
</evidence>
<dbReference type="GO" id="GO:0000287">
    <property type="term" value="F:magnesium ion binding"/>
    <property type="evidence" value="ECO:0007669"/>
    <property type="project" value="UniProtKB-UniRule"/>
</dbReference>
<evidence type="ECO:0000256" key="12">
    <source>
        <dbReference type="ARBA" id="ARBA00047883"/>
    </source>
</evidence>
<evidence type="ECO:0000256" key="1">
    <source>
        <dbReference type="ARBA" id="ARBA00005165"/>
    </source>
</evidence>
<feature type="binding site" evidence="13">
    <location>
        <position position="535"/>
    </location>
    <ligand>
        <name>Mg(2+)</name>
        <dbReference type="ChEBI" id="CHEBI:18420"/>
    </ligand>
</feature>
<evidence type="ECO:0000256" key="10">
    <source>
        <dbReference type="ARBA" id="ARBA00047334"/>
    </source>
</evidence>
<dbReference type="GO" id="GO:0005829">
    <property type="term" value="C:cytosol"/>
    <property type="evidence" value="ECO:0007669"/>
    <property type="project" value="TreeGrafter"/>
</dbReference>
<dbReference type="InterPro" id="IPR013749">
    <property type="entry name" value="PM/HMP-P_kinase-1"/>
</dbReference>
<evidence type="ECO:0000256" key="13">
    <source>
        <dbReference type="HAMAP-Rule" id="MF_00097"/>
    </source>
</evidence>
<dbReference type="InterPro" id="IPR013785">
    <property type="entry name" value="Aldolase_TIM"/>
</dbReference>
<comment type="function">
    <text evidence="13">Condenses 4-methyl-5-(beta-hydroxyethyl)thiazole monophosphate (THZ-P) and 2-methyl-4-amino-5-hydroxymethyl pyrimidine pyrophosphate (HMP-PP) to form thiamine monophosphate (TMP).</text>
</comment>
<evidence type="ECO:0000256" key="3">
    <source>
        <dbReference type="ARBA" id="ARBA00022723"/>
    </source>
</evidence>
<feature type="binding site" evidence="13">
    <location>
        <begin position="483"/>
        <end position="487"/>
    </location>
    <ligand>
        <name>4-amino-2-methyl-5-(diphosphooxymethyl)pyrimidine</name>
        <dbReference type="ChEBI" id="CHEBI:57841"/>
    </ligand>
</feature>
<evidence type="ECO:0000259" key="14">
    <source>
        <dbReference type="Pfam" id="PF02581"/>
    </source>
</evidence>
<organism evidence="16 17">
    <name type="scientific">Porphyromonas macacae</name>
    <dbReference type="NCBI Taxonomy" id="28115"/>
    <lineage>
        <taxon>Bacteria</taxon>
        <taxon>Pseudomonadati</taxon>
        <taxon>Bacteroidota</taxon>
        <taxon>Bacteroidia</taxon>
        <taxon>Bacteroidales</taxon>
        <taxon>Porphyromonadaceae</taxon>
        <taxon>Porphyromonas</taxon>
    </lineage>
</organism>
<comment type="catalytic activity">
    <reaction evidence="10 13">
        <text>4-methyl-5-(2-phosphooxyethyl)-thiazole + 4-amino-2-methyl-5-(diphosphooxymethyl)pyrimidine + H(+) = thiamine phosphate + diphosphate</text>
        <dbReference type="Rhea" id="RHEA:22328"/>
        <dbReference type="ChEBI" id="CHEBI:15378"/>
        <dbReference type="ChEBI" id="CHEBI:33019"/>
        <dbReference type="ChEBI" id="CHEBI:37575"/>
        <dbReference type="ChEBI" id="CHEBI:57841"/>
        <dbReference type="ChEBI" id="CHEBI:58296"/>
        <dbReference type="EC" id="2.5.1.3"/>
    </reaction>
</comment>
<evidence type="ECO:0000256" key="8">
    <source>
        <dbReference type="ARBA" id="ARBA00022977"/>
    </source>
</evidence>
<evidence type="ECO:0000256" key="4">
    <source>
        <dbReference type="ARBA" id="ARBA00022741"/>
    </source>
</evidence>
<evidence type="ECO:0000256" key="2">
    <source>
        <dbReference type="ARBA" id="ARBA00022679"/>
    </source>
</evidence>
<keyword evidence="4" id="KW-0547">Nucleotide-binding</keyword>
<feature type="binding site" evidence="13">
    <location>
        <begin position="580"/>
        <end position="582"/>
    </location>
    <ligand>
        <name>2-[(2R,5Z)-2-carboxy-4-methylthiazol-5(2H)-ylidene]ethyl phosphate</name>
        <dbReference type="ChEBI" id="CHEBI:62899"/>
    </ligand>
</feature>
<comment type="similarity">
    <text evidence="13">Belongs to the thiamine-phosphate synthase family.</text>
</comment>
<feature type="domain" description="Thiamine phosphate synthase/TenI" evidence="14">
    <location>
        <begin position="455"/>
        <end position="636"/>
    </location>
</feature>
<evidence type="ECO:0000256" key="11">
    <source>
        <dbReference type="ARBA" id="ARBA00047851"/>
    </source>
</evidence>
<dbReference type="HAMAP" id="MF_00097">
    <property type="entry name" value="TMP_synthase"/>
    <property type="match status" value="1"/>
</dbReference>
<feature type="binding site" evidence="13">
    <location>
        <position position="515"/>
    </location>
    <ligand>
        <name>4-amino-2-methyl-5-(diphosphooxymethyl)pyrimidine</name>
        <dbReference type="ChEBI" id="CHEBI:57841"/>
    </ligand>
</feature>
<comment type="catalytic activity">
    <reaction evidence="12 13">
        <text>2-[(2R,5Z)-2-carboxy-4-methylthiazol-5(2H)-ylidene]ethyl phosphate + 4-amino-2-methyl-5-(diphosphooxymethyl)pyrimidine + 2 H(+) = thiamine phosphate + CO2 + diphosphate</text>
        <dbReference type="Rhea" id="RHEA:47844"/>
        <dbReference type="ChEBI" id="CHEBI:15378"/>
        <dbReference type="ChEBI" id="CHEBI:16526"/>
        <dbReference type="ChEBI" id="CHEBI:33019"/>
        <dbReference type="ChEBI" id="CHEBI:37575"/>
        <dbReference type="ChEBI" id="CHEBI:57841"/>
        <dbReference type="ChEBI" id="CHEBI:62899"/>
        <dbReference type="EC" id="2.5.1.3"/>
    </reaction>
</comment>